<dbReference type="NCBIfam" id="NF041528">
    <property type="entry name" value="strep_LAETG"/>
    <property type="match status" value="1"/>
</dbReference>
<keyword evidence="4" id="KW-1185">Reference proteome</keyword>
<dbReference type="KEGG" id="sarm:DVA86_09360"/>
<protein>
    <submittedName>
        <fullName evidence="3">LPXTG cell wall anchor domain-containing protein</fullName>
    </submittedName>
</protein>
<accession>A0A345XMG1</accession>
<keyword evidence="2" id="KW-1133">Transmembrane helix</keyword>
<dbReference type="AlphaFoldDB" id="A0A345XMG1"/>
<feature type="region of interest" description="Disordered" evidence="1">
    <location>
        <begin position="79"/>
        <end position="162"/>
    </location>
</feature>
<evidence type="ECO:0000256" key="2">
    <source>
        <dbReference type="SAM" id="Phobius"/>
    </source>
</evidence>
<evidence type="ECO:0000313" key="4">
    <source>
        <dbReference type="Proteomes" id="UP000254425"/>
    </source>
</evidence>
<keyword evidence="2" id="KW-0812">Transmembrane</keyword>
<keyword evidence="2" id="KW-0472">Membrane</keyword>
<name>A0A345XMG1_9ACTN</name>
<evidence type="ECO:0000313" key="3">
    <source>
        <dbReference type="EMBL" id="AXK32827.1"/>
    </source>
</evidence>
<proteinExistence type="predicted"/>
<organism evidence="3 4">
    <name type="scientific">Streptomyces armeniacus</name>
    <dbReference type="NCBI Taxonomy" id="83291"/>
    <lineage>
        <taxon>Bacteria</taxon>
        <taxon>Bacillati</taxon>
        <taxon>Actinomycetota</taxon>
        <taxon>Actinomycetes</taxon>
        <taxon>Kitasatosporales</taxon>
        <taxon>Streptomycetaceae</taxon>
        <taxon>Streptomyces</taxon>
    </lineage>
</organism>
<dbReference type="EMBL" id="CP031320">
    <property type="protein sequence ID" value="AXK32827.1"/>
    <property type="molecule type" value="Genomic_DNA"/>
</dbReference>
<feature type="compositionally biased region" description="Low complexity" evidence="1">
    <location>
        <begin position="111"/>
        <end position="152"/>
    </location>
</feature>
<dbReference type="NCBIfam" id="TIGR01167">
    <property type="entry name" value="LPXTG_anchor"/>
    <property type="match status" value="1"/>
</dbReference>
<evidence type="ECO:0000256" key="1">
    <source>
        <dbReference type="SAM" id="MobiDB-lite"/>
    </source>
</evidence>
<reference evidence="3 4" key="1">
    <citation type="submission" date="2018-07" db="EMBL/GenBank/DDBJ databases">
        <title>Draft genome of the type strain Streptomyces armeniacus ATCC 15676.</title>
        <authorList>
            <person name="Labana P."/>
            <person name="Gosse J.T."/>
            <person name="Boddy C.N."/>
        </authorList>
    </citation>
    <scope>NUCLEOTIDE SEQUENCE [LARGE SCALE GENOMIC DNA]</scope>
    <source>
        <strain evidence="3 4">ATCC 15676</strain>
    </source>
</reference>
<dbReference type="Proteomes" id="UP000254425">
    <property type="component" value="Chromosome"/>
</dbReference>
<feature type="transmembrane region" description="Helical" evidence="2">
    <location>
        <begin position="165"/>
        <end position="184"/>
    </location>
</feature>
<gene>
    <name evidence="3" type="ORF">DVA86_09360</name>
</gene>
<feature type="compositionally biased region" description="Basic and acidic residues" evidence="1">
    <location>
        <begin position="81"/>
        <end position="92"/>
    </location>
</feature>
<sequence length="192" mass="19700">MVGTGMFAAAPASAHTPQWSVDCSTVTVDLKNYSSDPTNTVTVQAEGKDLLNEKFGGDFSKKLKLADHDKPVEVRLIVKANDGDQHNRDETKTAPVCDESPEPTPTPTPTDTPSETPSPSESSTPPATGTPSSSAPASSEAAPAPSTSEPSTDLAETGSSSSTPLIAGIAAAVVLVGGALLMLARKRRSAQQ</sequence>